<dbReference type="SMART" id="SM00530">
    <property type="entry name" value="HTH_XRE"/>
    <property type="match status" value="2"/>
</dbReference>
<evidence type="ECO:0000259" key="3">
    <source>
        <dbReference type="PROSITE" id="PS50943"/>
    </source>
</evidence>
<dbReference type="PROSITE" id="PS50943">
    <property type="entry name" value="HTH_CROC1"/>
    <property type="match status" value="2"/>
</dbReference>
<organism evidence="4 5">
    <name type="scientific">Allofournierella massiliensis</name>
    <dbReference type="NCBI Taxonomy" id="1650663"/>
    <lineage>
        <taxon>Bacteria</taxon>
        <taxon>Bacillati</taxon>
        <taxon>Bacillota</taxon>
        <taxon>Clostridia</taxon>
        <taxon>Eubacteriales</taxon>
        <taxon>Oscillospiraceae</taxon>
        <taxon>Allofournierella</taxon>
    </lineage>
</organism>
<evidence type="ECO:0000313" key="4">
    <source>
        <dbReference type="EMBL" id="TCL52987.1"/>
    </source>
</evidence>
<dbReference type="SUPFAM" id="SSF47413">
    <property type="entry name" value="lambda repressor-like DNA-binding domains"/>
    <property type="match status" value="2"/>
</dbReference>
<proteinExistence type="predicted"/>
<feature type="region of interest" description="Disordered" evidence="2">
    <location>
        <begin position="227"/>
        <end position="251"/>
    </location>
</feature>
<dbReference type="GO" id="GO:0003677">
    <property type="term" value="F:DNA binding"/>
    <property type="evidence" value="ECO:0007669"/>
    <property type="project" value="UniProtKB-KW"/>
</dbReference>
<dbReference type="InterPro" id="IPR001387">
    <property type="entry name" value="Cro/C1-type_HTH"/>
</dbReference>
<dbReference type="OrthoDB" id="6315255at2"/>
<dbReference type="InterPro" id="IPR050807">
    <property type="entry name" value="TransReg_Diox_bact_type"/>
</dbReference>
<evidence type="ECO:0000256" key="1">
    <source>
        <dbReference type="ARBA" id="ARBA00023125"/>
    </source>
</evidence>
<protein>
    <submittedName>
        <fullName evidence="4">Helix-turn-helix protein</fullName>
    </submittedName>
</protein>
<evidence type="ECO:0000313" key="5">
    <source>
        <dbReference type="Proteomes" id="UP000295184"/>
    </source>
</evidence>
<feature type="domain" description="HTH cro/C1-type" evidence="3">
    <location>
        <begin position="88"/>
        <end position="142"/>
    </location>
</feature>
<dbReference type="STRING" id="1650663.GCA_001486665_03133"/>
<dbReference type="RefSeq" id="WP_077138617.1">
    <property type="nucleotide sequence ID" value="NZ_CABKVM010000019.1"/>
</dbReference>
<dbReference type="GO" id="GO:0003700">
    <property type="term" value="F:DNA-binding transcription factor activity"/>
    <property type="evidence" value="ECO:0007669"/>
    <property type="project" value="TreeGrafter"/>
</dbReference>
<gene>
    <name evidence="4" type="ORF">EDD77_13827</name>
</gene>
<keyword evidence="1" id="KW-0238">DNA-binding</keyword>
<dbReference type="PANTHER" id="PTHR46797">
    <property type="entry name" value="HTH-TYPE TRANSCRIPTIONAL REGULATOR"/>
    <property type="match status" value="1"/>
</dbReference>
<dbReference type="Proteomes" id="UP000295184">
    <property type="component" value="Unassembled WGS sequence"/>
</dbReference>
<dbReference type="EMBL" id="SLUM01000038">
    <property type="protein sequence ID" value="TCL52987.1"/>
    <property type="molecule type" value="Genomic_DNA"/>
</dbReference>
<dbReference type="InterPro" id="IPR010982">
    <property type="entry name" value="Lambda_DNA-bd_dom_sf"/>
</dbReference>
<reference evidence="4 5" key="1">
    <citation type="submission" date="2019-03" db="EMBL/GenBank/DDBJ databases">
        <title>Genomic Encyclopedia of Type Strains, Phase IV (KMG-IV): sequencing the most valuable type-strain genomes for metagenomic binning, comparative biology and taxonomic classification.</title>
        <authorList>
            <person name="Goeker M."/>
        </authorList>
    </citation>
    <scope>NUCLEOTIDE SEQUENCE [LARGE SCALE GENOMIC DNA]</scope>
    <source>
        <strain evidence="4 5">DSM 100451</strain>
    </source>
</reference>
<dbReference type="CDD" id="cd00093">
    <property type="entry name" value="HTH_XRE"/>
    <property type="match status" value="2"/>
</dbReference>
<evidence type="ECO:0000256" key="2">
    <source>
        <dbReference type="SAM" id="MobiDB-lite"/>
    </source>
</evidence>
<dbReference type="GO" id="GO:0005829">
    <property type="term" value="C:cytosol"/>
    <property type="evidence" value="ECO:0007669"/>
    <property type="project" value="TreeGrafter"/>
</dbReference>
<comment type="caution">
    <text evidence="4">The sequence shown here is derived from an EMBL/GenBank/DDBJ whole genome shotgun (WGS) entry which is preliminary data.</text>
</comment>
<name>A0A4R1QIP0_9FIRM</name>
<feature type="domain" description="HTH cro/C1-type" evidence="3">
    <location>
        <begin position="7"/>
        <end position="62"/>
    </location>
</feature>
<accession>A0A4R1QIP0</accession>
<dbReference type="Gene3D" id="1.10.260.40">
    <property type="entry name" value="lambda repressor-like DNA-binding domains"/>
    <property type="match status" value="2"/>
</dbReference>
<dbReference type="AlphaFoldDB" id="A0A4R1QIP0"/>
<sequence>MELGEFIRSIRVQKGLTQIQLAENAGVSVNTIRLYEADRVSPKAVTLEQIAKALGFSDLEDLLYFLNRSTTPETEKIFDKSTPMSKKISISRNAMNLSQEEVDALCGFPEGTVQKYENELMEPSWDRLQKLSTALQVPLFALSDKDINLLKLIDSARLQIQKAQKRNESLVEWDSANNLYEELEASQSTMHLPERKDLTLRIVQAASQLNDIGKAIAVQRIKELAEIPRYQAKPTAEPTNPTPEGNDPPKE</sequence>
<dbReference type="PANTHER" id="PTHR46797:SF1">
    <property type="entry name" value="METHYLPHOSPHONATE SYNTHASE"/>
    <property type="match status" value="1"/>
</dbReference>
<dbReference type="Pfam" id="PF01381">
    <property type="entry name" value="HTH_3"/>
    <property type="match status" value="2"/>
</dbReference>